<feature type="compositionally biased region" description="Low complexity" evidence="1">
    <location>
        <begin position="1"/>
        <end position="12"/>
    </location>
</feature>
<protein>
    <submittedName>
        <fullName evidence="2">Uncharacterized protein</fullName>
    </submittedName>
</protein>
<dbReference type="AlphaFoldDB" id="A0A5B8MXX9"/>
<gene>
    <name evidence="2" type="ORF">A3770_13p68520</name>
</gene>
<feature type="region of interest" description="Disordered" evidence="1">
    <location>
        <begin position="199"/>
        <end position="238"/>
    </location>
</feature>
<feature type="compositionally biased region" description="Low complexity" evidence="1">
    <location>
        <begin position="213"/>
        <end position="222"/>
    </location>
</feature>
<sequence length="238" mass="25610">MTMTMTMTMTTMRRQSCGVASTSSPSTRRQPLGVRSFRSRRLRHERLPFAPGNGWRVVVRSGIDNDDLPDEGNLDEVSMESLFASELKRREIAPGEDEVGSGGQLEKSRALQAEGLEGLPARAKELLTLGATSTLAFAPLGAVVAVAFATLAFGLGDSFVHTGGAGPPPYVDPNELLDPANAPGVPYVRFNRNYTDYYADGYPNPYEQRQAEESSVSSTTEEPVAALSEEPATVIPAE</sequence>
<evidence type="ECO:0000313" key="2">
    <source>
        <dbReference type="EMBL" id="QDZ24334.1"/>
    </source>
</evidence>
<dbReference type="EMBL" id="CP031046">
    <property type="protein sequence ID" value="QDZ24334.1"/>
    <property type="molecule type" value="Genomic_DNA"/>
</dbReference>
<name>A0A5B8MXX9_9CHLO</name>
<reference evidence="2 3" key="1">
    <citation type="submission" date="2018-07" db="EMBL/GenBank/DDBJ databases">
        <title>The complete nuclear genome of the prasinophyte Chloropicon primus (CCMP1205).</title>
        <authorList>
            <person name="Pombert J.-F."/>
            <person name="Otis C."/>
            <person name="Turmel M."/>
            <person name="Lemieux C."/>
        </authorList>
    </citation>
    <scope>NUCLEOTIDE SEQUENCE [LARGE SCALE GENOMIC DNA]</scope>
    <source>
        <strain evidence="2 3">CCMP1205</strain>
    </source>
</reference>
<evidence type="ECO:0000256" key="1">
    <source>
        <dbReference type="SAM" id="MobiDB-lite"/>
    </source>
</evidence>
<feature type="region of interest" description="Disordered" evidence="1">
    <location>
        <begin position="1"/>
        <end position="33"/>
    </location>
</feature>
<organism evidence="2 3">
    <name type="scientific">Chloropicon primus</name>
    <dbReference type="NCBI Taxonomy" id="1764295"/>
    <lineage>
        <taxon>Eukaryota</taxon>
        <taxon>Viridiplantae</taxon>
        <taxon>Chlorophyta</taxon>
        <taxon>Chloropicophyceae</taxon>
        <taxon>Chloropicales</taxon>
        <taxon>Chloropicaceae</taxon>
        <taxon>Chloropicon</taxon>
    </lineage>
</organism>
<dbReference type="Proteomes" id="UP000316726">
    <property type="component" value="Chromosome 13"/>
</dbReference>
<dbReference type="PANTHER" id="PTHR35699">
    <property type="entry name" value="F2J10.10 PROTEIN"/>
    <property type="match status" value="1"/>
</dbReference>
<dbReference type="PANTHER" id="PTHR35699:SF1">
    <property type="entry name" value="F2J10.10 PROTEIN"/>
    <property type="match status" value="1"/>
</dbReference>
<proteinExistence type="predicted"/>
<accession>A0A5B8MXX9</accession>
<evidence type="ECO:0000313" key="3">
    <source>
        <dbReference type="Proteomes" id="UP000316726"/>
    </source>
</evidence>
<feature type="compositionally biased region" description="Polar residues" evidence="1">
    <location>
        <begin position="18"/>
        <end position="29"/>
    </location>
</feature>
<dbReference type="OrthoDB" id="2016911at2759"/>
<keyword evidence="3" id="KW-1185">Reference proteome</keyword>